<dbReference type="AlphaFoldDB" id="A0A1F8DSH3"/>
<name>A0A1F8DSH3_9BACT</name>
<protein>
    <recommendedName>
        <fullName evidence="1">N-acetyltransferase domain-containing protein</fullName>
    </recommendedName>
</protein>
<dbReference type="Gene3D" id="3.40.630.30">
    <property type="match status" value="1"/>
</dbReference>
<dbReference type="Proteomes" id="UP000178946">
    <property type="component" value="Unassembled WGS sequence"/>
</dbReference>
<comment type="caution">
    <text evidence="2">The sequence shown here is derived from an EMBL/GenBank/DDBJ whole genome shotgun (WGS) entry which is preliminary data.</text>
</comment>
<gene>
    <name evidence="2" type="ORF">A3A20_03095</name>
</gene>
<sequence length="145" mass="16964">MLQIRRLKRNQVDEKLLSEINRLWLQLSPDSEPLTLARLKEIARQRFYCMAILKNRSEPAKIAAIGSIHFVRDFHGLIGYVNNVVVNKNCRYAGIGTKIEEHFTELAKIQGAKFIDATSNDKHAPEFWLKHGWQKRETNVFRKYL</sequence>
<dbReference type="GO" id="GO:0016747">
    <property type="term" value="F:acyltransferase activity, transferring groups other than amino-acyl groups"/>
    <property type="evidence" value="ECO:0007669"/>
    <property type="project" value="InterPro"/>
</dbReference>
<feature type="domain" description="N-acetyltransferase" evidence="1">
    <location>
        <begin position="2"/>
        <end position="145"/>
    </location>
</feature>
<dbReference type="InterPro" id="IPR016181">
    <property type="entry name" value="Acyl_CoA_acyltransferase"/>
</dbReference>
<dbReference type="SUPFAM" id="SSF55729">
    <property type="entry name" value="Acyl-CoA N-acyltransferases (Nat)"/>
    <property type="match status" value="1"/>
</dbReference>
<reference evidence="2 3" key="1">
    <citation type="journal article" date="2016" name="Nat. Commun.">
        <title>Thousands of microbial genomes shed light on interconnected biogeochemical processes in an aquifer system.</title>
        <authorList>
            <person name="Anantharaman K."/>
            <person name="Brown C.T."/>
            <person name="Hug L.A."/>
            <person name="Sharon I."/>
            <person name="Castelle C.J."/>
            <person name="Probst A.J."/>
            <person name="Thomas B.C."/>
            <person name="Singh A."/>
            <person name="Wilkins M.J."/>
            <person name="Karaoz U."/>
            <person name="Brodie E.L."/>
            <person name="Williams K.H."/>
            <person name="Hubbard S.S."/>
            <person name="Banfield J.F."/>
        </authorList>
    </citation>
    <scope>NUCLEOTIDE SEQUENCE [LARGE SCALE GENOMIC DNA]</scope>
</reference>
<dbReference type="PROSITE" id="PS51186">
    <property type="entry name" value="GNAT"/>
    <property type="match status" value="1"/>
</dbReference>
<dbReference type="EMBL" id="MGIR01000008">
    <property type="protein sequence ID" value="OGM90775.1"/>
    <property type="molecule type" value="Genomic_DNA"/>
</dbReference>
<dbReference type="InterPro" id="IPR000182">
    <property type="entry name" value="GNAT_dom"/>
</dbReference>
<dbReference type="Pfam" id="PF00583">
    <property type="entry name" value="Acetyltransf_1"/>
    <property type="match status" value="1"/>
</dbReference>
<accession>A0A1F8DSH3</accession>
<proteinExistence type="predicted"/>
<evidence type="ECO:0000313" key="2">
    <source>
        <dbReference type="EMBL" id="OGM90775.1"/>
    </source>
</evidence>
<evidence type="ECO:0000259" key="1">
    <source>
        <dbReference type="PROSITE" id="PS51186"/>
    </source>
</evidence>
<organism evidence="2 3">
    <name type="scientific">Candidatus Wolfebacteria bacterium RIFCSPLOWO2_01_FULL_45_19</name>
    <dbReference type="NCBI Taxonomy" id="1802557"/>
    <lineage>
        <taxon>Bacteria</taxon>
        <taxon>Candidatus Wolfeibacteriota</taxon>
    </lineage>
</organism>
<evidence type="ECO:0000313" key="3">
    <source>
        <dbReference type="Proteomes" id="UP000178946"/>
    </source>
</evidence>
<dbReference type="STRING" id="1802557.A3A20_03095"/>